<dbReference type="AlphaFoldDB" id="A0A4Y7PP97"/>
<keyword evidence="3" id="KW-1185">Reference proteome</keyword>
<proteinExistence type="predicted"/>
<accession>A0A4Y7PP97</accession>
<reference evidence="2 3" key="1">
    <citation type="submission" date="2018-06" db="EMBL/GenBank/DDBJ databases">
        <title>A transcriptomic atlas of mushroom development highlights an independent origin of complex multicellularity.</title>
        <authorList>
            <consortium name="DOE Joint Genome Institute"/>
            <person name="Krizsan K."/>
            <person name="Almasi E."/>
            <person name="Merenyi Z."/>
            <person name="Sahu N."/>
            <person name="Viragh M."/>
            <person name="Koszo T."/>
            <person name="Mondo S."/>
            <person name="Kiss B."/>
            <person name="Balint B."/>
            <person name="Kues U."/>
            <person name="Barry K."/>
            <person name="Hegedus J.C."/>
            <person name="Henrissat B."/>
            <person name="Johnson J."/>
            <person name="Lipzen A."/>
            <person name="Ohm R."/>
            <person name="Nagy I."/>
            <person name="Pangilinan J."/>
            <person name="Yan J."/>
            <person name="Xiong Y."/>
            <person name="Grigoriev I.V."/>
            <person name="Hibbett D.S."/>
            <person name="Nagy L.G."/>
        </authorList>
    </citation>
    <scope>NUCLEOTIDE SEQUENCE [LARGE SCALE GENOMIC DNA]</scope>
    <source>
        <strain evidence="2 3">SZMC22713</strain>
    </source>
</reference>
<evidence type="ECO:0000313" key="3">
    <source>
        <dbReference type="Proteomes" id="UP000294933"/>
    </source>
</evidence>
<dbReference type="VEuPathDB" id="FungiDB:BD410DRAFT_624250"/>
<feature type="region of interest" description="Disordered" evidence="1">
    <location>
        <begin position="41"/>
        <end position="63"/>
    </location>
</feature>
<name>A0A4Y7PP97_9AGAM</name>
<evidence type="ECO:0000313" key="2">
    <source>
        <dbReference type="EMBL" id="TDL16399.1"/>
    </source>
</evidence>
<feature type="compositionally biased region" description="Basic and acidic residues" evidence="1">
    <location>
        <begin position="41"/>
        <end position="50"/>
    </location>
</feature>
<gene>
    <name evidence="2" type="ORF">BD410DRAFT_624250</name>
</gene>
<protein>
    <submittedName>
        <fullName evidence="2">Uncharacterized protein</fullName>
    </submittedName>
</protein>
<dbReference type="Proteomes" id="UP000294933">
    <property type="component" value="Unassembled WGS sequence"/>
</dbReference>
<sequence>MLRTTSDIIERRVNMSKTMKIAGSAPSPPPIRIDHADQFKRTAPHHDNPRHPQGPSKNPLGDGWPYKSLSALRSDLLDMMGLNGRTTTVTDGGGRWAIETPLTYYAGLRASFSPLTRHISTIRNLCRSFHAAIPWSAYQLYELNTSTGGQTPFLDDKTALSCQTTYVRSRKASWTSSMTPSAAIHPHLHSLDIVEHDVHC</sequence>
<organism evidence="2 3">
    <name type="scientific">Rickenella mellea</name>
    <dbReference type="NCBI Taxonomy" id="50990"/>
    <lineage>
        <taxon>Eukaryota</taxon>
        <taxon>Fungi</taxon>
        <taxon>Dikarya</taxon>
        <taxon>Basidiomycota</taxon>
        <taxon>Agaricomycotina</taxon>
        <taxon>Agaricomycetes</taxon>
        <taxon>Hymenochaetales</taxon>
        <taxon>Rickenellaceae</taxon>
        <taxon>Rickenella</taxon>
    </lineage>
</organism>
<dbReference type="EMBL" id="ML170244">
    <property type="protein sequence ID" value="TDL16399.1"/>
    <property type="molecule type" value="Genomic_DNA"/>
</dbReference>
<evidence type="ECO:0000256" key="1">
    <source>
        <dbReference type="SAM" id="MobiDB-lite"/>
    </source>
</evidence>